<feature type="transmembrane region" description="Helical" evidence="1">
    <location>
        <begin position="25"/>
        <end position="42"/>
    </location>
</feature>
<dbReference type="SUPFAM" id="SSF52540">
    <property type="entry name" value="P-loop containing nucleoside triphosphate hydrolases"/>
    <property type="match status" value="1"/>
</dbReference>
<organism evidence="2">
    <name type="scientific">Opuntia streptacantha</name>
    <name type="common">Prickly pear cactus</name>
    <name type="synonym">Opuntia cardona</name>
    <dbReference type="NCBI Taxonomy" id="393608"/>
    <lineage>
        <taxon>Eukaryota</taxon>
        <taxon>Viridiplantae</taxon>
        <taxon>Streptophyta</taxon>
        <taxon>Embryophyta</taxon>
        <taxon>Tracheophyta</taxon>
        <taxon>Spermatophyta</taxon>
        <taxon>Magnoliopsida</taxon>
        <taxon>eudicotyledons</taxon>
        <taxon>Gunneridae</taxon>
        <taxon>Pentapetalae</taxon>
        <taxon>Caryophyllales</taxon>
        <taxon>Cactineae</taxon>
        <taxon>Cactaceae</taxon>
        <taxon>Opuntioideae</taxon>
        <taxon>Opuntia</taxon>
    </lineage>
</organism>
<protein>
    <submittedName>
        <fullName evidence="2">Uncharacterized protein</fullName>
    </submittedName>
</protein>
<evidence type="ECO:0000256" key="1">
    <source>
        <dbReference type="SAM" id="Phobius"/>
    </source>
</evidence>
<dbReference type="InterPro" id="IPR027417">
    <property type="entry name" value="P-loop_NTPase"/>
</dbReference>
<sequence length="357" mass="41497">MTMAEEMCFFDKSTLVMKAPKRSPLIMRMALVVMVMVSGFYICCSSRATKLNTQVINKPEVRFISDQKIHPQQEQQHCPHSHQLNQSEPLFLHYPKPQTFSREECECNPVRLFAIVSMQRSGSGWFETMLNSHINVSSNGEIFSVKERRSNASAILRTLDQVYNLDWFTSASKNECSAAVGLKWMLNQGLMEHHEEILNYFRQKGVSIIFLFRRNLLRRMVSVLANSYDRAAKLLNGTHKSHVHSPSEAQILASYKPRINAMELRPKLKQEEETIAKALEFFNSTRHIVLFYEDLITNATKLRDVQEFLRLPFRDLTSCQVKIHSGPLGRQVENWDEIAKTLNQTSYERFLRADYRR</sequence>
<reference evidence="2" key="1">
    <citation type="journal article" date="2013" name="J. Plant Res.">
        <title>Effect of fungi and light on seed germination of three Opuntia species from semiarid lands of central Mexico.</title>
        <authorList>
            <person name="Delgado-Sanchez P."/>
            <person name="Jimenez-Bremont J.F."/>
            <person name="Guerrero-Gonzalez Mde L."/>
            <person name="Flores J."/>
        </authorList>
    </citation>
    <scope>NUCLEOTIDE SEQUENCE</scope>
    <source>
        <tissue evidence="2">Cladode</tissue>
    </source>
</reference>
<dbReference type="InterPro" id="IPR052796">
    <property type="entry name" value="Nod_factor_sulfotransferase"/>
</dbReference>
<dbReference type="PANTHER" id="PTHR32175:SF21">
    <property type="entry name" value="SULFOTRANSFERASE"/>
    <property type="match status" value="1"/>
</dbReference>
<proteinExistence type="predicted"/>
<keyword evidence="1" id="KW-0472">Membrane</keyword>
<dbReference type="Gene3D" id="3.40.50.300">
    <property type="entry name" value="P-loop containing nucleotide triphosphate hydrolases"/>
    <property type="match status" value="1"/>
</dbReference>
<name>A0A7C8ZW13_OPUST</name>
<keyword evidence="1" id="KW-1133">Transmembrane helix</keyword>
<evidence type="ECO:0000313" key="2">
    <source>
        <dbReference type="EMBL" id="MBA4651891.1"/>
    </source>
</evidence>
<dbReference type="AlphaFoldDB" id="A0A7C8ZW13"/>
<dbReference type="PANTHER" id="PTHR32175">
    <property type="entry name" value="PROTEIN, PUTATIVE, EXPRESSED-RELATED"/>
    <property type="match status" value="1"/>
</dbReference>
<keyword evidence="1" id="KW-0812">Transmembrane</keyword>
<accession>A0A7C8ZW13</accession>
<dbReference type="EMBL" id="GISG01171992">
    <property type="protein sequence ID" value="MBA4651891.1"/>
    <property type="molecule type" value="Transcribed_RNA"/>
</dbReference>
<reference evidence="2" key="2">
    <citation type="submission" date="2020-07" db="EMBL/GenBank/DDBJ databases">
        <authorList>
            <person name="Vera ALvarez R."/>
            <person name="Arias-Moreno D.M."/>
            <person name="Jimenez-Jacinto V."/>
            <person name="Jimenez-Bremont J.F."/>
            <person name="Swaminathan K."/>
            <person name="Moose S.P."/>
            <person name="Guerrero-Gonzalez M.L."/>
            <person name="Marino-Ramirez L."/>
            <person name="Landsman D."/>
            <person name="Rodriguez-Kessler M."/>
            <person name="Delgado-Sanchez P."/>
        </authorList>
    </citation>
    <scope>NUCLEOTIDE SEQUENCE</scope>
    <source>
        <tissue evidence="2">Cladode</tissue>
    </source>
</reference>